<protein>
    <submittedName>
        <fullName evidence="1">Uncharacterized protein</fullName>
    </submittedName>
</protein>
<dbReference type="InterPro" id="IPR013783">
    <property type="entry name" value="Ig-like_fold"/>
</dbReference>
<reference evidence="1 2" key="2">
    <citation type="submission" date="2017-09" db="EMBL/GenBank/DDBJ databases">
        <title>The genome of whitefly Bemisia tabaci, a global crop pest, provides novel insights into virus transmission, host adaptation and insecticide resistance.</title>
        <authorList>
            <person name="Kaur N."/>
            <person name="Kliot A."/>
            <person name="Pinheiro P.V."/>
            <person name="Luan J."/>
            <person name="Zheng Y."/>
            <person name="Liu W."/>
            <person name="Sun H."/>
            <person name="Yang X."/>
            <person name="Xu Y."/>
            <person name="Luo Y."/>
            <person name="Kruse A."/>
            <person name="Fisher T.W."/>
            <person name="Nelson D.R."/>
            <person name="Elimelech M."/>
            <person name="MacCoss M."/>
            <person name="Johnson R."/>
            <person name="Cohen E."/>
            <person name="Hunter W.B."/>
            <person name="Brown J.K."/>
            <person name="Jander G."/>
            <person name="Cilia M."/>
            <person name="Douglas A.E."/>
            <person name="Ghanim M."/>
            <person name="Simmons A.M."/>
            <person name="Wintermantel W.M."/>
            <person name="Ling K.-S."/>
            <person name="Fei Z."/>
        </authorList>
    </citation>
    <scope>NUCLEOTIDE SEQUENCE [LARGE SCALE GENOMIC DNA]</scope>
    <source>
        <strain evidence="1 2">MEAM1</strain>
    </source>
</reference>
<dbReference type="Gene3D" id="2.60.40.10">
    <property type="entry name" value="Immunoglobulins"/>
    <property type="match status" value="1"/>
</dbReference>
<proteinExistence type="predicted"/>
<dbReference type="OrthoDB" id="9003790at2"/>
<dbReference type="Proteomes" id="UP000216438">
    <property type="component" value="Chromosome"/>
</dbReference>
<evidence type="ECO:0000313" key="1">
    <source>
        <dbReference type="EMBL" id="ASX26502.1"/>
    </source>
</evidence>
<dbReference type="EMBL" id="CP016303">
    <property type="protein sequence ID" value="ASX26502.1"/>
    <property type="molecule type" value="Genomic_DNA"/>
</dbReference>
<sequence>MKMFKLTALKYQYQRLFFLMTFSINSAAVIELQPHILEIKNEENFFEVINKSPHVEYVLVELYYLNNPGVLEESLTPIGLINSPLLYAAPLKFTLGPQQVGKIYLKTLKTPEKEQLYRLAVIPKTSMKLRSSEMNAVLSVKLSYMGLIRHLPKKMKPDWKHRCTTNGVELKNTGNIRLSWTDIQNGNQKVRLNNIHLYPDQIHFISASDQKNISLKGKVNHENFYLFCKNKDSL</sequence>
<evidence type="ECO:0000313" key="2">
    <source>
        <dbReference type="Proteomes" id="UP000216438"/>
    </source>
</evidence>
<gene>
    <name evidence="1" type="ORF">BA171_05425</name>
</gene>
<name>A0A249E0F0_9ENTR</name>
<dbReference type="AlphaFoldDB" id="A0A249E0F0"/>
<reference evidence="2" key="1">
    <citation type="submission" date="2016-06" db="EMBL/GenBank/DDBJ databases">
        <authorList>
            <person name="Chen W."/>
            <person name="Hasegawa D.K."/>
        </authorList>
    </citation>
    <scope>NUCLEOTIDE SEQUENCE [LARGE SCALE GENOMIC DNA]</scope>
    <source>
        <strain evidence="2">MEAM1</strain>
    </source>
</reference>
<organism evidence="1 2">
    <name type="scientific">Candidatus Hamiltonella defensa</name>
    <name type="common">Bemisia tabaci</name>
    <dbReference type="NCBI Taxonomy" id="672795"/>
    <lineage>
        <taxon>Bacteria</taxon>
        <taxon>Pseudomonadati</taxon>
        <taxon>Pseudomonadota</taxon>
        <taxon>Gammaproteobacteria</taxon>
        <taxon>Enterobacterales</taxon>
        <taxon>Enterobacteriaceae</taxon>
        <taxon>aphid secondary symbionts</taxon>
        <taxon>Candidatus Williamhamiltonella</taxon>
    </lineage>
</organism>
<accession>A0A249E0F0</accession>